<dbReference type="CDD" id="cd20618">
    <property type="entry name" value="CYP71_clan"/>
    <property type="match status" value="1"/>
</dbReference>
<evidence type="ECO:0000256" key="1">
    <source>
        <dbReference type="ARBA" id="ARBA00010617"/>
    </source>
</evidence>
<dbReference type="SUPFAM" id="SSF48264">
    <property type="entry name" value="Cytochrome P450"/>
    <property type="match status" value="2"/>
</dbReference>
<dbReference type="InterPro" id="IPR036396">
    <property type="entry name" value="Cyt_P450_sf"/>
</dbReference>
<feature type="region of interest" description="Disordered" evidence="7">
    <location>
        <begin position="394"/>
        <end position="416"/>
    </location>
</feature>
<evidence type="ECO:0000256" key="7">
    <source>
        <dbReference type="SAM" id="MobiDB-lite"/>
    </source>
</evidence>
<dbReference type="Pfam" id="PF00067">
    <property type="entry name" value="p450"/>
    <property type="match status" value="2"/>
</dbReference>
<evidence type="ECO:0000256" key="3">
    <source>
        <dbReference type="ARBA" id="ARBA00023002"/>
    </source>
</evidence>
<dbReference type="PRINTS" id="PR00463">
    <property type="entry name" value="EP450I"/>
</dbReference>
<comment type="similarity">
    <text evidence="1 6">Belongs to the cytochrome P450 family.</text>
</comment>
<proteinExistence type="inferred from homology"/>
<keyword evidence="10" id="KW-1185">Reference proteome</keyword>
<dbReference type="GO" id="GO:0020037">
    <property type="term" value="F:heme binding"/>
    <property type="evidence" value="ECO:0007669"/>
    <property type="project" value="InterPro"/>
</dbReference>
<keyword evidence="8" id="KW-0812">Transmembrane</keyword>
<dbReference type="GO" id="GO:0005506">
    <property type="term" value="F:iron ion binding"/>
    <property type="evidence" value="ECO:0007669"/>
    <property type="project" value="InterPro"/>
</dbReference>
<evidence type="ECO:0000313" key="10">
    <source>
        <dbReference type="Proteomes" id="UP000054558"/>
    </source>
</evidence>
<keyword evidence="4 5" id="KW-0408">Iron</keyword>
<protein>
    <submittedName>
        <fullName evidence="9">Cytochrome P450</fullName>
    </submittedName>
</protein>
<dbReference type="OMA" id="RYGHVWK"/>
<dbReference type="GO" id="GO:0016705">
    <property type="term" value="F:oxidoreductase activity, acting on paired donors, with incorporation or reduction of molecular oxygen"/>
    <property type="evidence" value="ECO:0007669"/>
    <property type="project" value="InterPro"/>
</dbReference>
<evidence type="ECO:0000256" key="8">
    <source>
        <dbReference type="SAM" id="Phobius"/>
    </source>
</evidence>
<sequence length="564" mass="62544">MAEPLSAILFQANPVLLGASLLGTFLAVLVVCNVASQYAKFFTTVGIPPGPTPWPLVSSLGGLLVSPQHFDEWSLKMGRLYGGVFSIWNGGELVICATSQEAIKEVLFTKDKDFASRPPVSDRVAYTVGSKSIEMAPYGDYWRQVRKLSVVHLFSHKAVAGNTVVRQEETEALICNLKRECAEKGGFVEPRNHVARAMLNTMMRPLFGVRFGAPGECGFTPTGEALYECLQESFHQLGGFDWGAFLPRVLEPLFNRDVRKTAAMRDRELQAIIDARRAAKKLAGPAFVPTTVVDVLLSASNNKEQEVAQEPLPFLLDLLNGAVDTSGVSIEWILAEITRRPAIRRRLHAEIDEVVGRDRPVCEEDLKNMPYLRAVVKEHFRFQGVGPFLVPHMNEHESDDPGLQGTSKDHGAASHPGHLANLRNQINLIETPKSIKIDVHCTYPSQFYRTDVEFPHWQVLLHTRGISRDPAVFPRADEFLPERFLEDDVDITGKDIRVLPFGAGRRGCPGANQGLLIIQLAIGRILQTFDVELIDGQDISLEEESSGWALALKTPLRVKCTLRV</sequence>
<evidence type="ECO:0000256" key="2">
    <source>
        <dbReference type="ARBA" id="ARBA00022723"/>
    </source>
</evidence>
<keyword evidence="8" id="KW-1133">Transmembrane helix</keyword>
<dbReference type="GO" id="GO:0004497">
    <property type="term" value="F:monooxygenase activity"/>
    <property type="evidence" value="ECO:0007669"/>
    <property type="project" value="UniProtKB-KW"/>
</dbReference>
<dbReference type="STRING" id="105231.A0A1Y1HRM9"/>
<dbReference type="Proteomes" id="UP000054558">
    <property type="component" value="Unassembled WGS sequence"/>
</dbReference>
<feature type="transmembrane region" description="Helical" evidence="8">
    <location>
        <begin position="15"/>
        <end position="35"/>
    </location>
</feature>
<accession>A0A1Y1HRM9</accession>
<evidence type="ECO:0000256" key="5">
    <source>
        <dbReference type="PIRSR" id="PIRSR602401-1"/>
    </source>
</evidence>
<evidence type="ECO:0000313" key="9">
    <source>
        <dbReference type="EMBL" id="GAQ79651.1"/>
    </source>
</evidence>
<dbReference type="InterPro" id="IPR002401">
    <property type="entry name" value="Cyt_P450_E_grp-I"/>
</dbReference>
<keyword evidence="2 5" id="KW-0479">Metal-binding</keyword>
<reference evidence="9 10" key="1">
    <citation type="journal article" date="2014" name="Nat. Commun.">
        <title>Klebsormidium flaccidum genome reveals primary factors for plant terrestrial adaptation.</title>
        <authorList>
            <person name="Hori K."/>
            <person name="Maruyama F."/>
            <person name="Fujisawa T."/>
            <person name="Togashi T."/>
            <person name="Yamamoto N."/>
            <person name="Seo M."/>
            <person name="Sato S."/>
            <person name="Yamada T."/>
            <person name="Mori H."/>
            <person name="Tajima N."/>
            <person name="Moriyama T."/>
            <person name="Ikeuchi M."/>
            <person name="Watanabe M."/>
            <person name="Wada H."/>
            <person name="Kobayashi K."/>
            <person name="Saito M."/>
            <person name="Masuda T."/>
            <person name="Sasaki-Sekimoto Y."/>
            <person name="Mashiguchi K."/>
            <person name="Awai K."/>
            <person name="Shimojima M."/>
            <person name="Masuda S."/>
            <person name="Iwai M."/>
            <person name="Nobusawa T."/>
            <person name="Narise T."/>
            <person name="Kondo S."/>
            <person name="Saito H."/>
            <person name="Sato R."/>
            <person name="Murakawa M."/>
            <person name="Ihara Y."/>
            <person name="Oshima-Yamada Y."/>
            <person name="Ohtaka K."/>
            <person name="Satoh M."/>
            <person name="Sonobe K."/>
            <person name="Ishii M."/>
            <person name="Ohtani R."/>
            <person name="Kanamori-Sato M."/>
            <person name="Honoki R."/>
            <person name="Miyazaki D."/>
            <person name="Mochizuki H."/>
            <person name="Umetsu J."/>
            <person name="Higashi K."/>
            <person name="Shibata D."/>
            <person name="Kamiya Y."/>
            <person name="Sato N."/>
            <person name="Nakamura Y."/>
            <person name="Tabata S."/>
            <person name="Ida S."/>
            <person name="Kurokawa K."/>
            <person name="Ohta H."/>
        </authorList>
    </citation>
    <scope>NUCLEOTIDE SEQUENCE [LARGE SCALE GENOMIC DNA]</scope>
    <source>
        <strain evidence="9 10">NIES-2285</strain>
    </source>
</reference>
<keyword evidence="3 6" id="KW-0560">Oxidoreductase</keyword>
<dbReference type="InterPro" id="IPR017972">
    <property type="entry name" value="Cyt_P450_CS"/>
</dbReference>
<dbReference type="OrthoDB" id="2789670at2759"/>
<name>A0A1Y1HRM9_KLENI</name>
<keyword evidence="6" id="KW-0503">Monooxygenase</keyword>
<dbReference type="PANTHER" id="PTHR47944">
    <property type="entry name" value="CYTOCHROME P450 98A9"/>
    <property type="match status" value="1"/>
</dbReference>
<dbReference type="EMBL" id="DF236984">
    <property type="protein sequence ID" value="GAQ79651.1"/>
    <property type="molecule type" value="Genomic_DNA"/>
</dbReference>
<evidence type="ECO:0000256" key="6">
    <source>
        <dbReference type="RuleBase" id="RU000461"/>
    </source>
</evidence>
<feature type="binding site" description="axial binding residue" evidence="5">
    <location>
        <position position="508"/>
    </location>
    <ligand>
        <name>heme</name>
        <dbReference type="ChEBI" id="CHEBI:30413"/>
    </ligand>
    <ligandPart>
        <name>Fe</name>
        <dbReference type="ChEBI" id="CHEBI:18248"/>
    </ligandPart>
</feature>
<dbReference type="AlphaFoldDB" id="A0A1Y1HRM9"/>
<dbReference type="PANTHER" id="PTHR47944:SF16">
    <property type="entry name" value="CYTOCHROME P450 FAMILY 1 SUBFAMILY A POLYPEPTIDE 1"/>
    <property type="match status" value="1"/>
</dbReference>
<evidence type="ECO:0000256" key="4">
    <source>
        <dbReference type="ARBA" id="ARBA00023004"/>
    </source>
</evidence>
<dbReference type="PROSITE" id="PS00086">
    <property type="entry name" value="CYTOCHROME_P450"/>
    <property type="match status" value="1"/>
</dbReference>
<dbReference type="Gene3D" id="1.10.630.10">
    <property type="entry name" value="Cytochrome P450"/>
    <property type="match status" value="1"/>
</dbReference>
<dbReference type="InterPro" id="IPR001128">
    <property type="entry name" value="Cyt_P450"/>
</dbReference>
<organism evidence="9 10">
    <name type="scientific">Klebsormidium nitens</name>
    <name type="common">Green alga</name>
    <name type="synonym">Ulothrix nitens</name>
    <dbReference type="NCBI Taxonomy" id="105231"/>
    <lineage>
        <taxon>Eukaryota</taxon>
        <taxon>Viridiplantae</taxon>
        <taxon>Streptophyta</taxon>
        <taxon>Klebsormidiophyceae</taxon>
        <taxon>Klebsormidiales</taxon>
        <taxon>Klebsormidiaceae</taxon>
        <taxon>Klebsormidium</taxon>
    </lineage>
</organism>
<comment type="cofactor">
    <cofactor evidence="5">
        <name>heme</name>
        <dbReference type="ChEBI" id="CHEBI:30413"/>
    </cofactor>
</comment>
<keyword evidence="8" id="KW-0472">Membrane</keyword>
<keyword evidence="5 6" id="KW-0349">Heme</keyword>
<gene>
    <name evidence="9" type="ORF">KFL_000350080</name>
</gene>